<keyword evidence="2 7" id="KW-0645">Protease</keyword>
<evidence type="ECO:0000313" key="12">
    <source>
        <dbReference type="Proteomes" id="UP001642360"/>
    </source>
</evidence>
<evidence type="ECO:0000256" key="2">
    <source>
        <dbReference type="ARBA" id="ARBA00022670"/>
    </source>
</evidence>
<name>A0ABC8V3R4_9AQUA</name>
<dbReference type="Pfam" id="PF05922">
    <property type="entry name" value="Inhibitor_I9"/>
    <property type="match status" value="1"/>
</dbReference>
<dbReference type="InterPro" id="IPR037045">
    <property type="entry name" value="S8pro/Inhibitor_I9_sf"/>
</dbReference>
<dbReference type="Pfam" id="PF00082">
    <property type="entry name" value="Peptidase_S8"/>
    <property type="match status" value="1"/>
</dbReference>
<dbReference type="InterPro" id="IPR045051">
    <property type="entry name" value="SBT"/>
</dbReference>
<dbReference type="InterPro" id="IPR023828">
    <property type="entry name" value="Peptidase_S8_Ser-AS"/>
</dbReference>
<reference evidence="11 12" key="1">
    <citation type="submission" date="2024-02" db="EMBL/GenBank/DDBJ databases">
        <authorList>
            <person name="Vignale AGUSTIN F."/>
            <person name="Sosa J E."/>
            <person name="Modenutti C."/>
        </authorList>
    </citation>
    <scope>NUCLEOTIDE SEQUENCE [LARGE SCALE GENOMIC DNA]</scope>
</reference>
<dbReference type="CDD" id="cd04852">
    <property type="entry name" value="Peptidases_S8_3"/>
    <property type="match status" value="1"/>
</dbReference>
<dbReference type="Gene3D" id="2.60.40.2310">
    <property type="match status" value="1"/>
</dbReference>
<dbReference type="Gene3D" id="3.40.50.200">
    <property type="entry name" value="Peptidase S8/S53 domain"/>
    <property type="match status" value="2"/>
</dbReference>
<evidence type="ECO:0000256" key="1">
    <source>
        <dbReference type="ARBA" id="ARBA00011073"/>
    </source>
</evidence>
<feature type="active site" description="Charge relay system" evidence="6 7">
    <location>
        <position position="494"/>
    </location>
</feature>
<protein>
    <submittedName>
        <fullName evidence="11">Uncharacterized protein</fullName>
    </submittedName>
</protein>
<dbReference type="CDD" id="cd02120">
    <property type="entry name" value="PA_subtilisin_like"/>
    <property type="match status" value="1"/>
</dbReference>
<evidence type="ECO:0000256" key="4">
    <source>
        <dbReference type="ARBA" id="ARBA00022801"/>
    </source>
</evidence>
<feature type="domain" description="Subtilisin-like protease fibronectin type-III" evidence="10">
    <location>
        <begin position="572"/>
        <end position="664"/>
    </location>
</feature>
<keyword evidence="12" id="KW-1185">Reference proteome</keyword>
<comment type="caution">
    <text evidence="11">The sequence shown here is derived from an EMBL/GenBank/DDBJ whole genome shotgun (WGS) entry which is preliminary data.</text>
</comment>
<keyword evidence="5 7" id="KW-0720">Serine protease</keyword>
<organism evidence="11 12">
    <name type="scientific">Ilex paraguariensis</name>
    <name type="common">yerba mate</name>
    <dbReference type="NCBI Taxonomy" id="185542"/>
    <lineage>
        <taxon>Eukaryota</taxon>
        <taxon>Viridiplantae</taxon>
        <taxon>Streptophyta</taxon>
        <taxon>Embryophyta</taxon>
        <taxon>Tracheophyta</taxon>
        <taxon>Spermatophyta</taxon>
        <taxon>Magnoliopsida</taxon>
        <taxon>eudicotyledons</taxon>
        <taxon>Gunneridae</taxon>
        <taxon>Pentapetalae</taxon>
        <taxon>asterids</taxon>
        <taxon>campanulids</taxon>
        <taxon>Aquifoliales</taxon>
        <taxon>Aquifoliaceae</taxon>
        <taxon>Ilex</taxon>
    </lineage>
</organism>
<dbReference type="InterPro" id="IPR041469">
    <property type="entry name" value="Subtilisin-like_FN3"/>
</dbReference>
<dbReference type="Gene3D" id="3.50.30.30">
    <property type="match status" value="2"/>
</dbReference>
<dbReference type="InterPro" id="IPR000209">
    <property type="entry name" value="Peptidase_S8/S53_dom"/>
</dbReference>
<dbReference type="PROSITE" id="PS51892">
    <property type="entry name" value="SUBTILASE"/>
    <property type="match status" value="1"/>
</dbReference>
<dbReference type="AlphaFoldDB" id="A0ABC8V3R4"/>
<dbReference type="GO" id="GO:0004252">
    <property type="term" value="F:serine-type endopeptidase activity"/>
    <property type="evidence" value="ECO:0007669"/>
    <property type="project" value="UniProtKB-UniRule"/>
</dbReference>
<feature type="active site" description="Charge relay system" evidence="6 7">
    <location>
        <position position="212"/>
    </location>
</feature>
<accession>A0ABC8V3R4</accession>
<evidence type="ECO:0000256" key="3">
    <source>
        <dbReference type="ARBA" id="ARBA00022729"/>
    </source>
</evidence>
<evidence type="ECO:0000259" key="8">
    <source>
        <dbReference type="Pfam" id="PF00082"/>
    </source>
</evidence>
<dbReference type="InterPro" id="IPR034197">
    <property type="entry name" value="Peptidases_S8_3"/>
</dbReference>
<keyword evidence="3" id="KW-0732">Signal</keyword>
<sequence>MGASTIDRKFVSKVKLGNDKVFEGAAVNTFNLKNAGDILNTGGFQPADSRFCTGNSLDQSLVKGKIVLCDDLSDGLGPAYADALGMTNRTVLSASLTWEDGVRQVHIVYMGSLPEGDCSPSSHHTSLLQEVIDSSAGKDYLVRSYKWSFNGFAATLNDKEQKPLAGMEGVVSVFPSRTPQLHTTRSWNFMGFTEDIKRNQAVESDVIIGVIDTGIWPESESFSDECFGSPPKNGRVLVKVAQISLATKSAEMSARDIAGHGDHTASTAAGNKVKDVSFFGLAQGNARGGVPSARIAAYKVCHKDTGCREHDVLAAFDDAIADGVDIISISMGGPVVDDLFNDVFAIGSFHAMEKGILTSNSAGNNGFSPATTSSVAPWLLSVAASTIDRRIITKVLLGSRMTLIRGSSKHSEKRSHKRFWCSCSHFLLFTRGEWKNTRDIEVNSSLTWICKAAFQLDLTAPGVDILAAFSPVASPSTNDKDKRSVNYTILSGTSMSSPHVAGAAAYVKSMHMDWSPSAIKSALMTTAWPMNATKNPDGEFSYGAGHIDPLKATHPGLVYETFKEDYVKMLCSMGYNVRRQTTFEIEFHRTVTNVGLKNSTYKAETAKNSVLSIKVVPRVLSFESINEKKSFVVTVSGMLPAEVVASSQLVSSDGTHIVRSPIVVYNTILVDQNSIEFD</sequence>
<dbReference type="SUPFAM" id="SSF52743">
    <property type="entry name" value="Subtilisin-like"/>
    <property type="match status" value="1"/>
</dbReference>
<feature type="domain" description="Peptidase S8/S53" evidence="8">
    <location>
        <begin position="204"/>
        <end position="544"/>
    </location>
</feature>
<dbReference type="Pfam" id="PF17766">
    <property type="entry name" value="fn3_6"/>
    <property type="match status" value="1"/>
</dbReference>
<dbReference type="InterPro" id="IPR010259">
    <property type="entry name" value="S8pro/Inhibitor_I9"/>
</dbReference>
<dbReference type="EMBL" id="CAUOFW020010191">
    <property type="protein sequence ID" value="CAK9187889.1"/>
    <property type="molecule type" value="Genomic_DNA"/>
</dbReference>
<dbReference type="InterPro" id="IPR015500">
    <property type="entry name" value="Peptidase_S8_subtilisin-rel"/>
</dbReference>
<evidence type="ECO:0000256" key="5">
    <source>
        <dbReference type="ARBA" id="ARBA00022825"/>
    </source>
</evidence>
<gene>
    <name evidence="11" type="ORF">ILEXP_LOCUS58503</name>
</gene>
<evidence type="ECO:0000313" key="11">
    <source>
        <dbReference type="EMBL" id="CAK9187889.1"/>
    </source>
</evidence>
<dbReference type="Proteomes" id="UP001642360">
    <property type="component" value="Unassembled WGS sequence"/>
</dbReference>
<feature type="active site" description="Charge relay system" evidence="6 7">
    <location>
        <position position="260"/>
    </location>
</feature>
<keyword evidence="4 7" id="KW-0378">Hydrolase</keyword>
<evidence type="ECO:0000259" key="10">
    <source>
        <dbReference type="Pfam" id="PF17766"/>
    </source>
</evidence>
<comment type="similarity">
    <text evidence="1 7">Belongs to the peptidase S8 family.</text>
</comment>
<dbReference type="Gene3D" id="3.30.70.80">
    <property type="entry name" value="Peptidase S8 propeptide/proteinase inhibitor I9"/>
    <property type="match status" value="1"/>
</dbReference>
<evidence type="ECO:0000259" key="9">
    <source>
        <dbReference type="Pfam" id="PF05922"/>
    </source>
</evidence>
<proteinExistence type="inferred from homology"/>
<evidence type="ECO:0000256" key="7">
    <source>
        <dbReference type="PROSITE-ProRule" id="PRU01240"/>
    </source>
</evidence>
<feature type="domain" description="Inhibitor I9" evidence="9">
    <location>
        <begin position="105"/>
        <end position="182"/>
    </location>
</feature>
<dbReference type="GO" id="GO:0006508">
    <property type="term" value="P:proteolysis"/>
    <property type="evidence" value="ECO:0007669"/>
    <property type="project" value="UniProtKB-KW"/>
</dbReference>
<dbReference type="PANTHER" id="PTHR10795">
    <property type="entry name" value="PROPROTEIN CONVERTASE SUBTILISIN/KEXIN"/>
    <property type="match status" value="1"/>
</dbReference>
<dbReference type="InterPro" id="IPR036852">
    <property type="entry name" value="Peptidase_S8/S53_dom_sf"/>
</dbReference>
<dbReference type="PRINTS" id="PR00723">
    <property type="entry name" value="SUBTILISIN"/>
</dbReference>
<evidence type="ECO:0000256" key="6">
    <source>
        <dbReference type="PIRSR" id="PIRSR615500-1"/>
    </source>
</evidence>
<dbReference type="PROSITE" id="PS00138">
    <property type="entry name" value="SUBTILASE_SER"/>
    <property type="match status" value="1"/>
</dbReference>